<proteinExistence type="predicted"/>
<organism evidence="1">
    <name type="scientific">marine metagenome</name>
    <dbReference type="NCBI Taxonomy" id="408172"/>
    <lineage>
        <taxon>unclassified sequences</taxon>
        <taxon>metagenomes</taxon>
        <taxon>ecological metagenomes</taxon>
    </lineage>
</organism>
<protein>
    <recommendedName>
        <fullName evidence="2">DUF481 domain-containing protein</fullName>
    </recommendedName>
</protein>
<dbReference type="EMBL" id="UINC01056374">
    <property type="protein sequence ID" value="SVB76328.1"/>
    <property type="molecule type" value="Genomic_DNA"/>
</dbReference>
<name>A0A382GMI9_9ZZZZ</name>
<evidence type="ECO:0008006" key="2">
    <source>
        <dbReference type="Google" id="ProtNLM"/>
    </source>
</evidence>
<evidence type="ECO:0000313" key="1">
    <source>
        <dbReference type="EMBL" id="SVB76328.1"/>
    </source>
</evidence>
<sequence length="234" mass="27472">MKIKATIILASLLVSACLLESAFAETEKHLWVPKVQTTYYFDSRDYNSLTIKSSIDLPLGLNFWGFTDIRGNQNDPDKRFVFKRSFMEYRLRRKFDPEWVLGIRGLGFDVEYNGRNGKDTTILRYGLTYHHSLAMLFDKTSWMRWRYLPIETFERGQQTSIAYRLGFTSRLFLTGFSDYNFDRDGKPKWVAESQLNFLVNNDLDIVLEFRYNGFEEDIPRLKGFGVAPGIKLKF</sequence>
<dbReference type="AlphaFoldDB" id="A0A382GMI9"/>
<reference evidence="1" key="1">
    <citation type="submission" date="2018-05" db="EMBL/GenBank/DDBJ databases">
        <authorList>
            <person name="Lanie J.A."/>
            <person name="Ng W.-L."/>
            <person name="Kazmierczak K.M."/>
            <person name="Andrzejewski T.M."/>
            <person name="Davidsen T.M."/>
            <person name="Wayne K.J."/>
            <person name="Tettelin H."/>
            <person name="Glass J.I."/>
            <person name="Rusch D."/>
            <person name="Podicherti R."/>
            <person name="Tsui H.-C.T."/>
            <person name="Winkler M.E."/>
        </authorList>
    </citation>
    <scope>NUCLEOTIDE SEQUENCE</scope>
</reference>
<gene>
    <name evidence="1" type="ORF">METZ01_LOCUS229182</name>
</gene>
<accession>A0A382GMI9</accession>
<dbReference type="PROSITE" id="PS51257">
    <property type="entry name" value="PROKAR_LIPOPROTEIN"/>
    <property type="match status" value="1"/>
</dbReference>